<dbReference type="SUPFAM" id="SSF100895">
    <property type="entry name" value="Kazal-type serine protease inhibitors"/>
    <property type="match status" value="2"/>
</dbReference>
<keyword evidence="3" id="KW-1185">Reference proteome</keyword>
<dbReference type="EMBL" id="JARQZJ010000091">
    <property type="protein sequence ID" value="KAK9883407.1"/>
    <property type="molecule type" value="Genomic_DNA"/>
</dbReference>
<dbReference type="InterPro" id="IPR056976">
    <property type="entry name" value="EGF1_RECK"/>
</dbReference>
<dbReference type="InterPro" id="IPR056977">
    <property type="entry name" value="FnI_RECK"/>
</dbReference>
<feature type="domain" description="Kazal-like" evidence="1">
    <location>
        <begin position="677"/>
        <end position="732"/>
    </location>
</feature>
<dbReference type="GO" id="GO:0030198">
    <property type="term" value="P:extracellular matrix organization"/>
    <property type="evidence" value="ECO:0007669"/>
    <property type="project" value="TreeGrafter"/>
</dbReference>
<gene>
    <name evidence="2" type="ORF">WA026_001580</name>
</gene>
<dbReference type="InterPro" id="IPR039016">
    <property type="entry name" value="RECK"/>
</dbReference>
<dbReference type="Pfam" id="PF07648">
    <property type="entry name" value="Kazal_2"/>
    <property type="match status" value="2"/>
</dbReference>
<dbReference type="PROSITE" id="PS00282">
    <property type="entry name" value="KAZAL_1"/>
    <property type="match status" value="1"/>
</dbReference>
<dbReference type="Pfam" id="PF23298">
    <property type="entry name" value="FZ_RECK"/>
    <property type="match status" value="1"/>
</dbReference>
<dbReference type="InterPro" id="IPR002350">
    <property type="entry name" value="Kazal_dom"/>
</dbReference>
<dbReference type="Pfam" id="PF25027">
    <property type="entry name" value="EGF1_RECK"/>
    <property type="match status" value="1"/>
</dbReference>
<dbReference type="Pfam" id="PF22961">
    <property type="entry name" value="RECK-like_N"/>
    <property type="match status" value="1"/>
</dbReference>
<dbReference type="InterPro" id="IPR056979">
    <property type="entry name" value="FZ_RECK"/>
</dbReference>
<accession>A0AAW1UIP1</accession>
<protein>
    <recommendedName>
        <fullName evidence="1">Kazal-like domain-containing protein</fullName>
    </recommendedName>
</protein>
<evidence type="ECO:0000313" key="3">
    <source>
        <dbReference type="Proteomes" id="UP001431783"/>
    </source>
</evidence>
<dbReference type="PROSITE" id="PS51465">
    <property type="entry name" value="KAZAL_2"/>
    <property type="match status" value="2"/>
</dbReference>
<dbReference type="Proteomes" id="UP001431783">
    <property type="component" value="Unassembled WGS sequence"/>
</dbReference>
<reference evidence="2 3" key="1">
    <citation type="submission" date="2023-03" db="EMBL/GenBank/DDBJ databases">
        <title>Genome insight into feeding habits of ladybird beetles.</title>
        <authorList>
            <person name="Li H.-S."/>
            <person name="Huang Y.-H."/>
            <person name="Pang H."/>
        </authorList>
    </citation>
    <scope>NUCLEOTIDE SEQUENCE [LARGE SCALE GENOMIC DNA]</scope>
    <source>
        <strain evidence="2">SYSU_2023b</strain>
        <tissue evidence="2">Whole body</tissue>
    </source>
</reference>
<dbReference type="Gene3D" id="3.30.60.30">
    <property type="match status" value="2"/>
</dbReference>
<organism evidence="2 3">
    <name type="scientific">Henosepilachna vigintioctopunctata</name>
    <dbReference type="NCBI Taxonomy" id="420089"/>
    <lineage>
        <taxon>Eukaryota</taxon>
        <taxon>Metazoa</taxon>
        <taxon>Ecdysozoa</taxon>
        <taxon>Arthropoda</taxon>
        <taxon>Hexapoda</taxon>
        <taxon>Insecta</taxon>
        <taxon>Pterygota</taxon>
        <taxon>Neoptera</taxon>
        <taxon>Endopterygota</taxon>
        <taxon>Coleoptera</taxon>
        <taxon>Polyphaga</taxon>
        <taxon>Cucujiformia</taxon>
        <taxon>Coccinelloidea</taxon>
        <taxon>Coccinellidae</taxon>
        <taxon>Epilachninae</taxon>
        <taxon>Epilachnini</taxon>
        <taxon>Henosepilachna</taxon>
    </lineage>
</organism>
<proteinExistence type="predicted"/>
<comment type="caution">
    <text evidence="2">The sequence shown here is derived from an EMBL/GenBank/DDBJ whole genome shotgun (WGS) entry which is preliminary data.</text>
</comment>
<dbReference type="SMART" id="SM00280">
    <property type="entry name" value="KAZAL"/>
    <property type="match status" value="3"/>
</dbReference>
<dbReference type="Pfam" id="PF25028">
    <property type="entry name" value="FnI_RECK"/>
    <property type="match status" value="1"/>
</dbReference>
<dbReference type="GO" id="GO:0005886">
    <property type="term" value="C:plasma membrane"/>
    <property type="evidence" value="ECO:0007669"/>
    <property type="project" value="TreeGrafter"/>
</dbReference>
<dbReference type="PANTHER" id="PTHR13487:SF3">
    <property type="entry name" value="REVERSION-INDUCING CYSTEINE-RICH PROTEIN WITH KAZAL MOTIFS"/>
    <property type="match status" value="1"/>
</dbReference>
<dbReference type="InterPro" id="IPR036058">
    <property type="entry name" value="Kazal_dom_sf"/>
</dbReference>
<dbReference type="CDD" id="cd00104">
    <property type="entry name" value="KAZAL_FS"/>
    <property type="match status" value="1"/>
</dbReference>
<name>A0AAW1UIP1_9CUCU</name>
<dbReference type="InterPro" id="IPR055110">
    <property type="entry name" value="RECK-like_N"/>
</dbReference>
<dbReference type="InterPro" id="IPR056978">
    <property type="entry name" value="CC4_RECK"/>
</dbReference>
<dbReference type="PANTHER" id="PTHR13487">
    <property type="entry name" value="SERINE PROTEASE INHIBITOR"/>
    <property type="match status" value="1"/>
</dbReference>
<dbReference type="GO" id="GO:0008191">
    <property type="term" value="F:metalloendopeptidase inhibitor activity"/>
    <property type="evidence" value="ECO:0007669"/>
    <property type="project" value="InterPro"/>
</dbReference>
<sequence length="948" mass="104886">MLIYIYKDWKDTDCENARRKDLDVSSHAENCRMSDLGIPLVNLAADSGLRNQTILEVQKFCSSQLTTFWECLNATFRDISRGENWSGRYCCQVPNSESCRRACITATSPYDLAQGCRQSDEISFFSCLDRQREGDSCCANARTADCKDACLEIFRSKLSPTDYQRQRVKDICDTTSPDVSQCIKSFVQVTPVNPKRLNHCCDMSNKSKCRETCRRILSTSETTLQSLLDDLEVGGCGPLLLQDFFWQCFFQSPETPTASVGGSIISRVGIDSAKWHCCQRANNPQCQRLCSKTFSKSWITYWKDFQMKCLSQISEENLRNCIDEVDEPCELGCDGLSFCTNFNNRPTELFRSCTTQADDAARNDVRYWQTQNRFSLFGLKLPLKNTPNCTPNLWQAIACTLEIKPCSRHTHTTQICLQDCLQILSQCVDWFEMDKEHSAASICSSISPQDSSATCINLQDFIAPPETTPQRITAQVSSPCRGDPCEANQVCVVNNKCGRGSQCTPYKCELGCKLGNVSEYMVPHGTYVRIPIPNNPKGCLKICKCNRGRIEECQPLLCVAFTPCLLGNTQQPHGSSFEMDCNKCNCYASEVICSKKQCEVSSLSGRNTAYTTLPCNCPPHFIPVCGSNGNSYPSACLAKCAMLSDSNIDLLPCQDPCKTHKCPIGYKCVPDPKVCLSLMHKPCNQFICVNGSTNCKDLPEDPVCDTENHEHPNSCFLAHNNAKFAYKGSCLSNCQNRGQVCGINGRTYASECAAFADMVSVDYIGSCVAVGLITYTKSPRCPNVICKELSNLNCLGITPPGACCPICGGALRLLYSRKQIDRALYALQNQSTDSVTLRALLTSLERQIQVAQCTLRGYLTVELDIFVAVQSTEMNPTDVQLEACVREAEKLASLINLQSPRIASELSLSSLTSAEIVHTIDTSGISSNLSGSLSLIFLIGTMLLLLQT</sequence>
<dbReference type="Pfam" id="PF23332">
    <property type="entry name" value="CC4_RECK"/>
    <property type="match status" value="2"/>
</dbReference>
<evidence type="ECO:0000313" key="2">
    <source>
        <dbReference type="EMBL" id="KAK9883407.1"/>
    </source>
</evidence>
<evidence type="ECO:0000259" key="1">
    <source>
        <dbReference type="PROSITE" id="PS51465"/>
    </source>
</evidence>
<dbReference type="AlphaFoldDB" id="A0AAW1UIP1"/>
<feature type="domain" description="Kazal-like" evidence="1">
    <location>
        <begin position="609"/>
        <end position="659"/>
    </location>
</feature>